<feature type="active site" description="Acyl-ester intermediate" evidence="10">
    <location>
        <position position="175"/>
    </location>
</feature>
<dbReference type="STRING" id="1194090.SAMN05443144_10997"/>
<evidence type="ECO:0000256" key="1">
    <source>
        <dbReference type="ARBA" id="ARBA00008069"/>
    </source>
</evidence>
<comment type="catalytic activity">
    <reaction evidence="9 10">
        <text>L-glutamyl-tRNA(Gln) + L-glutamine + ATP + H2O = L-glutaminyl-tRNA(Gln) + L-glutamate + ADP + phosphate + H(+)</text>
        <dbReference type="Rhea" id="RHEA:17521"/>
        <dbReference type="Rhea" id="RHEA-COMP:9681"/>
        <dbReference type="Rhea" id="RHEA-COMP:9684"/>
        <dbReference type="ChEBI" id="CHEBI:15377"/>
        <dbReference type="ChEBI" id="CHEBI:15378"/>
        <dbReference type="ChEBI" id="CHEBI:29985"/>
        <dbReference type="ChEBI" id="CHEBI:30616"/>
        <dbReference type="ChEBI" id="CHEBI:43474"/>
        <dbReference type="ChEBI" id="CHEBI:58359"/>
        <dbReference type="ChEBI" id="CHEBI:78520"/>
        <dbReference type="ChEBI" id="CHEBI:78521"/>
        <dbReference type="ChEBI" id="CHEBI:456216"/>
        <dbReference type="EC" id="6.3.5.7"/>
    </reaction>
</comment>
<comment type="subunit">
    <text evidence="2 10">Heterotrimer of A, B and C subunits.</text>
</comment>
<name>A0A1M5C4J2_9BACT</name>
<reference evidence="13 14" key="1">
    <citation type="submission" date="2016-11" db="EMBL/GenBank/DDBJ databases">
        <authorList>
            <person name="Jaros S."/>
            <person name="Januszkiewicz K."/>
            <person name="Wedrychowicz H."/>
        </authorList>
    </citation>
    <scope>NUCLEOTIDE SEQUENCE [LARGE SCALE GENOMIC DNA]</scope>
    <source>
        <strain evidence="13 14">DSM 21986</strain>
    </source>
</reference>
<evidence type="ECO:0000256" key="9">
    <source>
        <dbReference type="ARBA" id="ARBA00047407"/>
    </source>
</evidence>
<dbReference type="Gene3D" id="3.90.1300.10">
    <property type="entry name" value="Amidase signature (AS) domain"/>
    <property type="match status" value="1"/>
</dbReference>
<feature type="active site" description="Charge relay system" evidence="10">
    <location>
        <position position="76"/>
    </location>
</feature>
<dbReference type="GO" id="GO:0050567">
    <property type="term" value="F:glutaminyl-tRNA synthase (glutamine-hydrolyzing) activity"/>
    <property type="evidence" value="ECO:0007669"/>
    <property type="project" value="UniProtKB-UniRule"/>
</dbReference>
<keyword evidence="11" id="KW-0175">Coiled coil</keyword>
<dbReference type="GO" id="GO:0006412">
    <property type="term" value="P:translation"/>
    <property type="evidence" value="ECO:0007669"/>
    <property type="project" value="UniProtKB-UniRule"/>
</dbReference>
<evidence type="ECO:0000256" key="6">
    <source>
        <dbReference type="ARBA" id="ARBA00022741"/>
    </source>
</evidence>
<evidence type="ECO:0000256" key="5">
    <source>
        <dbReference type="ARBA" id="ARBA00022598"/>
    </source>
</evidence>
<gene>
    <name evidence="10" type="primary">gatA</name>
    <name evidence="13" type="ORF">SAMN05443144_10997</name>
</gene>
<dbReference type="SUPFAM" id="SSF75304">
    <property type="entry name" value="Amidase signature (AS) enzymes"/>
    <property type="match status" value="1"/>
</dbReference>
<protein>
    <recommendedName>
        <fullName evidence="4 10">Glutamyl-tRNA(Gln) amidotransferase subunit A</fullName>
        <shortName evidence="10">Glu-ADT subunit A</shortName>
        <ecNumber evidence="3 10">6.3.5.7</ecNumber>
    </recommendedName>
</protein>
<dbReference type="InterPro" id="IPR023631">
    <property type="entry name" value="Amidase_dom"/>
</dbReference>
<dbReference type="InterPro" id="IPR000120">
    <property type="entry name" value="Amidase"/>
</dbReference>
<feature type="active site" description="Charge relay system" evidence="10">
    <location>
        <position position="151"/>
    </location>
</feature>
<dbReference type="Proteomes" id="UP000184041">
    <property type="component" value="Unassembled WGS sequence"/>
</dbReference>
<dbReference type="Pfam" id="PF01425">
    <property type="entry name" value="Amidase"/>
    <property type="match status" value="1"/>
</dbReference>
<evidence type="ECO:0000256" key="4">
    <source>
        <dbReference type="ARBA" id="ARBA00014428"/>
    </source>
</evidence>
<evidence type="ECO:0000256" key="7">
    <source>
        <dbReference type="ARBA" id="ARBA00022840"/>
    </source>
</evidence>
<dbReference type="InterPro" id="IPR020556">
    <property type="entry name" value="Amidase_CS"/>
</dbReference>
<evidence type="ECO:0000313" key="14">
    <source>
        <dbReference type="Proteomes" id="UP000184041"/>
    </source>
</evidence>
<dbReference type="GO" id="GO:0005524">
    <property type="term" value="F:ATP binding"/>
    <property type="evidence" value="ECO:0007669"/>
    <property type="project" value="UniProtKB-KW"/>
</dbReference>
<evidence type="ECO:0000256" key="2">
    <source>
        <dbReference type="ARBA" id="ARBA00011123"/>
    </source>
</evidence>
<dbReference type="GO" id="GO:0016740">
    <property type="term" value="F:transferase activity"/>
    <property type="evidence" value="ECO:0007669"/>
    <property type="project" value="UniProtKB-KW"/>
</dbReference>
<organism evidence="13 14">
    <name type="scientific">Fodinibius roseus</name>
    <dbReference type="NCBI Taxonomy" id="1194090"/>
    <lineage>
        <taxon>Bacteria</taxon>
        <taxon>Pseudomonadati</taxon>
        <taxon>Balneolota</taxon>
        <taxon>Balneolia</taxon>
        <taxon>Balneolales</taxon>
        <taxon>Balneolaceae</taxon>
        <taxon>Fodinibius</taxon>
    </lineage>
</organism>
<evidence type="ECO:0000259" key="12">
    <source>
        <dbReference type="Pfam" id="PF01425"/>
    </source>
</evidence>
<keyword evidence="6 10" id="KW-0547">Nucleotide-binding</keyword>
<comment type="similarity">
    <text evidence="1 10">Belongs to the amidase family. GatA subfamily.</text>
</comment>
<evidence type="ECO:0000256" key="11">
    <source>
        <dbReference type="SAM" id="Coils"/>
    </source>
</evidence>
<dbReference type="RefSeq" id="WP_073063173.1">
    <property type="nucleotide sequence ID" value="NZ_FQUS01000009.1"/>
</dbReference>
<dbReference type="EMBL" id="FQUS01000009">
    <property type="protein sequence ID" value="SHF49693.1"/>
    <property type="molecule type" value="Genomic_DNA"/>
</dbReference>
<dbReference type="AlphaFoldDB" id="A0A1M5C4J2"/>
<dbReference type="GO" id="GO:0030956">
    <property type="term" value="C:glutamyl-tRNA(Gln) amidotransferase complex"/>
    <property type="evidence" value="ECO:0007669"/>
    <property type="project" value="InterPro"/>
</dbReference>
<dbReference type="HAMAP" id="MF_00120">
    <property type="entry name" value="GatA"/>
    <property type="match status" value="1"/>
</dbReference>
<dbReference type="PANTHER" id="PTHR11895:SF151">
    <property type="entry name" value="GLUTAMYL-TRNA(GLN) AMIDOTRANSFERASE SUBUNIT A"/>
    <property type="match status" value="1"/>
</dbReference>
<evidence type="ECO:0000313" key="13">
    <source>
        <dbReference type="EMBL" id="SHF49693.1"/>
    </source>
</evidence>
<keyword evidence="5 10" id="KW-0436">Ligase</keyword>
<keyword evidence="13" id="KW-0808">Transferase</keyword>
<dbReference type="PROSITE" id="PS00571">
    <property type="entry name" value="AMIDASES"/>
    <property type="match status" value="1"/>
</dbReference>
<keyword evidence="7 10" id="KW-0067">ATP-binding</keyword>
<dbReference type="PANTHER" id="PTHR11895">
    <property type="entry name" value="TRANSAMIDASE"/>
    <property type="match status" value="1"/>
</dbReference>
<dbReference type="InterPro" id="IPR036928">
    <property type="entry name" value="AS_sf"/>
</dbReference>
<evidence type="ECO:0000256" key="10">
    <source>
        <dbReference type="HAMAP-Rule" id="MF_00120"/>
    </source>
</evidence>
<sequence>MSFSDFSRIRTSLETGELSVTDIVQNYIHNIEQRNDEINAVVSLDKDAALQRAGAVQDRMDEGTAGKLAGMVVGIKDLICEKGKQATCASNILANFESVYDATVIERLRDEDAILLGRLNMDEFAMGSSTENTIYEPTHNPVDITKVPGGSSGGSAAAVAADFCTASLGTDTGGSIRQPASYCGVVGLKPTYGRVSRHGLIAFASSFDCIGPLTHTVKDAAILLETLAGFDENDNTSSSRAVPNYRQFTESPDANIRIGVPEEYFGEGLDDEIREGIRSQLAELEESGAELVPIHLPHMKYGIATYYILATAEASSNLARYDGVRYGHRADIKEVEADLKKEEEALKEQIKLAEGEEKVKLGAQLEDMDSPLIRLYKKSRTEGFGTEVKRRIMLGTYVLSAGYYDAYYGKAQKVRRLIKRDFTKAFEEVDVIVSPTAPTTAFDIGANIENPVQMYLNDIYTISANLAGICGINIPAGTHSNGMPYGMQFMADTFEEGKLFNAARLVEQLSE</sequence>
<accession>A0A1M5C4J2</accession>
<keyword evidence="14" id="KW-1185">Reference proteome</keyword>
<feature type="coiled-coil region" evidence="11">
    <location>
        <begin position="329"/>
        <end position="359"/>
    </location>
</feature>
<dbReference type="EC" id="6.3.5.7" evidence="3 10"/>
<dbReference type="InterPro" id="IPR004412">
    <property type="entry name" value="GatA"/>
</dbReference>
<evidence type="ECO:0000256" key="3">
    <source>
        <dbReference type="ARBA" id="ARBA00012739"/>
    </source>
</evidence>
<proteinExistence type="inferred from homology"/>
<comment type="function">
    <text evidence="10">Allows the formation of correctly charged Gln-tRNA(Gln) through the transamidation of misacylated Glu-tRNA(Gln) in organisms which lack glutaminyl-tRNA synthetase. The reaction takes place in the presence of glutamine and ATP through an activated gamma-phospho-Glu-tRNA(Gln).</text>
</comment>
<dbReference type="OrthoDB" id="9811471at2"/>
<keyword evidence="8 10" id="KW-0648">Protein biosynthesis</keyword>
<evidence type="ECO:0000256" key="8">
    <source>
        <dbReference type="ARBA" id="ARBA00022917"/>
    </source>
</evidence>
<feature type="domain" description="Amidase" evidence="12">
    <location>
        <begin position="22"/>
        <end position="499"/>
    </location>
</feature>